<accession>A0A085GIN8</accession>
<evidence type="ECO:0000313" key="1">
    <source>
        <dbReference type="EMBL" id="KFC83583.1"/>
    </source>
</evidence>
<dbReference type="AlphaFoldDB" id="A0A085GIN8"/>
<comment type="caution">
    <text evidence="1">The sequence shown here is derived from an EMBL/GenBank/DDBJ whole genome shotgun (WGS) entry which is preliminary data.</text>
</comment>
<name>A0A085GIN8_EWIA3</name>
<protein>
    <submittedName>
        <fullName evidence="1">Uncharacterized protein</fullName>
    </submittedName>
</protein>
<dbReference type="EMBL" id="JMPJ01000037">
    <property type="protein sequence ID" value="KFC83583.1"/>
    <property type="molecule type" value="Genomic_DNA"/>
</dbReference>
<sequence length="47" mass="5724">MRCLQHINEDYKNPHMRVFLRLDFAKAFTRRELFALKASPKFMPHAF</sequence>
<dbReference type="Proteomes" id="UP000028640">
    <property type="component" value="Unassembled WGS sequence"/>
</dbReference>
<keyword evidence="2" id="KW-1185">Reference proteome</keyword>
<reference evidence="1 2" key="1">
    <citation type="submission" date="2014-05" db="EMBL/GenBank/DDBJ databases">
        <title>ATOL: Assembling a taxonomically balanced genome-scale reconstruction of the evolutionary history of the Enterobacteriaceae.</title>
        <authorList>
            <person name="Plunkett G.III."/>
            <person name="Neeno-Eckwall E.C."/>
            <person name="Glasner J.D."/>
            <person name="Perna N.T."/>
        </authorList>
    </citation>
    <scope>NUCLEOTIDE SEQUENCE [LARGE SCALE GENOMIC DNA]</scope>
    <source>
        <strain evidence="1 2">ATCC 33852</strain>
    </source>
</reference>
<evidence type="ECO:0000313" key="2">
    <source>
        <dbReference type="Proteomes" id="UP000028640"/>
    </source>
</evidence>
<gene>
    <name evidence="1" type="ORF">GEAM_1213</name>
</gene>
<dbReference type="STRING" id="910964.GEAM_1213"/>
<proteinExistence type="predicted"/>
<organism evidence="1 2">
    <name type="scientific">Ewingella americana (strain ATCC 33852 / DSM 4580 / CCUG 14506 / JCM 5911 / LMG 7869 / NCTC 12157 / CDC 1468-78)</name>
    <dbReference type="NCBI Taxonomy" id="910964"/>
    <lineage>
        <taxon>Bacteria</taxon>
        <taxon>Pseudomonadati</taxon>
        <taxon>Pseudomonadota</taxon>
        <taxon>Gammaproteobacteria</taxon>
        <taxon>Enterobacterales</taxon>
        <taxon>Yersiniaceae</taxon>
        <taxon>Ewingella</taxon>
    </lineage>
</organism>